<accession>A0A9D4ZQS7</accession>
<evidence type="ECO:0000313" key="5">
    <source>
        <dbReference type="Proteomes" id="UP000886520"/>
    </source>
</evidence>
<evidence type="ECO:0000256" key="3">
    <source>
        <dbReference type="SAM" id="SignalP"/>
    </source>
</evidence>
<keyword evidence="2" id="KW-0472">Membrane</keyword>
<dbReference type="OrthoDB" id="1934079at2759"/>
<feature type="chain" id="PRO_5038403584" evidence="3">
    <location>
        <begin position="21"/>
        <end position="221"/>
    </location>
</feature>
<protein>
    <submittedName>
        <fullName evidence="4">Uncharacterized protein</fullName>
    </submittedName>
</protein>
<evidence type="ECO:0000313" key="4">
    <source>
        <dbReference type="EMBL" id="KAI5084549.1"/>
    </source>
</evidence>
<gene>
    <name evidence="4" type="ORF">GOP47_0000718</name>
</gene>
<keyword evidence="2" id="KW-1133">Transmembrane helix</keyword>
<dbReference type="PANTHER" id="PTHR33429">
    <property type="entry name" value="OS02G0708000 PROTEIN-RELATED"/>
    <property type="match status" value="1"/>
</dbReference>
<feature type="transmembrane region" description="Helical" evidence="2">
    <location>
        <begin position="41"/>
        <end position="59"/>
    </location>
</feature>
<feature type="region of interest" description="Disordered" evidence="1">
    <location>
        <begin position="116"/>
        <end position="146"/>
    </location>
</feature>
<keyword evidence="3" id="KW-0732">Signal</keyword>
<name>A0A9D4ZQS7_ADICA</name>
<comment type="caution">
    <text evidence="4">The sequence shown here is derived from an EMBL/GenBank/DDBJ whole genome shotgun (WGS) entry which is preliminary data.</text>
</comment>
<keyword evidence="2" id="KW-0812">Transmembrane</keyword>
<dbReference type="Proteomes" id="UP000886520">
    <property type="component" value="Chromosome 1"/>
</dbReference>
<proteinExistence type="predicted"/>
<feature type="signal peptide" evidence="3">
    <location>
        <begin position="1"/>
        <end position="20"/>
    </location>
</feature>
<organism evidence="4 5">
    <name type="scientific">Adiantum capillus-veneris</name>
    <name type="common">Maidenhair fern</name>
    <dbReference type="NCBI Taxonomy" id="13818"/>
    <lineage>
        <taxon>Eukaryota</taxon>
        <taxon>Viridiplantae</taxon>
        <taxon>Streptophyta</taxon>
        <taxon>Embryophyta</taxon>
        <taxon>Tracheophyta</taxon>
        <taxon>Polypodiopsida</taxon>
        <taxon>Polypodiidae</taxon>
        <taxon>Polypodiales</taxon>
        <taxon>Pteridineae</taxon>
        <taxon>Pteridaceae</taxon>
        <taxon>Vittarioideae</taxon>
        <taxon>Adiantum</taxon>
    </lineage>
</organism>
<dbReference type="EMBL" id="JABFUD020000001">
    <property type="protein sequence ID" value="KAI5084549.1"/>
    <property type="molecule type" value="Genomic_DNA"/>
</dbReference>
<feature type="compositionally biased region" description="Pro residues" evidence="1">
    <location>
        <begin position="120"/>
        <end position="137"/>
    </location>
</feature>
<reference evidence="4" key="1">
    <citation type="submission" date="2021-01" db="EMBL/GenBank/DDBJ databases">
        <title>Adiantum capillus-veneris genome.</title>
        <authorList>
            <person name="Fang Y."/>
            <person name="Liao Q."/>
        </authorList>
    </citation>
    <scope>NUCLEOTIDE SEQUENCE</scope>
    <source>
        <strain evidence="4">H3</strain>
        <tissue evidence="4">Leaf</tissue>
    </source>
</reference>
<keyword evidence="5" id="KW-1185">Reference proteome</keyword>
<feature type="region of interest" description="Disordered" evidence="1">
    <location>
        <begin position="176"/>
        <end position="221"/>
    </location>
</feature>
<evidence type="ECO:0000256" key="1">
    <source>
        <dbReference type="SAM" id="MobiDB-lite"/>
    </source>
</evidence>
<sequence length="221" mass="22369">MGIRGALVLLVMQYVHSCEGGRRVEKVVEEHKYSNGSWGALFVVVVVIAVLGLLAGLLARLCNGRHRAGNLDYDFEGWVEKKCASCIDGSLDLPPPPTSTSQFSYPTSAHLLSNIAAVSPAPPPPSSTGLLPPPPPQQSLNGGYHQPAPSLVQIEITNGAAAPPALATTPYTPAAPMGAGAPVNVSTTTATGTSSARKKKKRKSGGGGGGAAVGAAGAVAT</sequence>
<feature type="compositionally biased region" description="Low complexity" evidence="1">
    <location>
        <begin position="176"/>
        <end position="195"/>
    </location>
</feature>
<evidence type="ECO:0000256" key="2">
    <source>
        <dbReference type="SAM" id="Phobius"/>
    </source>
</evidence>
<dbReference type="AlphaFoldDB" id="A0A9D4ZQS7"/>